<dbReference type="SUPFAM" id="SSF51905">
    <property type="entry name" value="FAD/NAD(P)-binding domain"/>
    <property type="match status" value="1"/>
</dbReference>
<proteinExistence type="predicted"/>
<dbReference type="GO" id="GO:0033765">
    <property type="term" value="F:steroid dehydrogenase activity, acting on the CH-CH group of donors"/>
    <property type="evidence" value="ECO:0007669"/>
    <property type="project" value="UniProtKB-ARBA"/>
</dbReference>
<evidence type="ECO:0000259" key="5">
    <source>
        <dbReference type="Pfam" id="PF00890"/>
    </source>
</evidence>
<accession>Q1AWB6</accession>
<dbReference type="Proteomes" id="UP000006637">
    <property type="component" value="Chromosome"/>
</dbReference>
<dbReference type="eggNOG" id="COG1053">
    <property type="taxonomic scope" value="Bacteria"/>
</dbReference>
<dbReference type="EMBL" id="CP000386">
    <property type="protein sequence ID" value="ABG04312.1"/>
    <property type="molecule type" value="Genomic_DNA"/>
</dbReference>
<evidence type="ECO:0000256" key="3">
    <source>
        <dbReference type="ARBA" id="ARBA00022827"/>
    </source>
</evidence>
<reference evidence="6 7" key="1">
    <citation type="submission" date="2006-06" db="EMBL/GenBank/DDBJ databases">
        <title>Complete sequence of Rubrobacter xylanophilus DSM 9941.</title>
        <authorList>
            <consortium name="US DOE Joint Genome Institute"/>
            <person name="Copeland A."/>
            <person name="Lucas S."/>
            <person name="Lapidus A."/>
            <person name="Barry K."/>
            <person name="Detter J.C."/>
            <person name="Glavina del Rio T."/>
            <person name="Hammon N."/>
            <person name="Israni S."/>
            <person name="Dalin E."/>
            <person name="Tice H."/>
            <person name="Pitluck S."/>
            <person name="Munk A.C."/>
            <person name="Brettin T."/>
            <person name="Bruce D."/>
            <person name="Han C."/>
            <person name="Tapia R."/>
            <person name="Gilna P."/>
            <person name="Schmutz J."/>
            <person name="Larimer F."/>
            <person name="Land M."/>
            <person name="Hauser L."/>
            <person name="Kyrpides N."/>
            <person name="Lykidis A."/>
            <person name="da Costa M.S."/>
            <person name="Rainey F.A."/>
            <person name="Empadinhas N."/>
            <person name="Jolivet E."/>
            <person name="Battista J.R."/>
            <person name="Richardson P."/>
        </authorList>
    </citation>
    <scope>NUCLEOTIDE SEQUENCE [LARGE SCALE GENOMIC DNA]</scope>
    <source>
        <strain evidence="7">DSM 9941 / NBRC 16129 / PRD-1</strain>
    </source>
</reference>
<dbReference type="STRING" id="266117.Rxyl_1349"/>
<dbReference type="InterPro" id="IPR050315">
    <property type="entry name" value="FAD-oxidoreductase_2"/>
</dbReference>
<feature type="domain" description="FAD-dependent oxidoreductase 2 FAD-binding" evidence="5">
    <location>
        <begin position="3"/>
        <end position="417"/>
    </location>
</feature>
<dbReference type="PhylomeDB" id="Q1AWB6"/>
<comment type="cofactor">
    <cofactor evidence="1">
        <name>FAD</name>
        <dbReference type="ChEBI" id="CHEBI:57692"/>
    </cofactor>
</comment>
<dbReference type="Gene3D" id="3.50.50.60">
    <property type="entry name" value="FAD/NAD(P)-binding domain"/>
    <property type="match status" value="1"/>
</dbReference>
<dbReference type="PANTHER" id="PTHR43400:SF7">
    <property type="entry name" value="FAD-DEPENDENT OXIDOREDUCTASE 2 FAD BINDING DOMAIN-CONTAINING PROTEIN"/>
    <property type="match status" value="1"/>
</dbReference>
<organism evidence="6 7">
    <name type="scientific">Rubrobacter xylanophilus (strain DSM 9941 / JCM 11954 / NBRC 16129 / PRD-1)</name>
    <dbReference type="NCBI Taxonomy" id="266117"/>
    <lineage>
        <taxon>Bacteria</taxon>
        <taxon>Bacillati</taxon>
        <taxon>Actinomycetota</taxon>
        <taxon>Rubrobacteria</taxon>
        <taxon>Rubrobacterales</taxon>
        <taxon>Rubrobacteraceae</taxon>
        <taxon>Rubrobacter</taxon>
    </lineage>
</organism>
<evidence type="ECO:0000256" key="2">
    <source>
        <dbReference type="ARBA" id="ARBA00022630"/>
    </source>
</evidence>
<evidence type="ECO:0000256" key="4">
    <source>
        <dbReference type="ARBA" id="ARBA00023002"/>
    </source>
</evidence>
<keyword evidence="7" id="KW-1185">Reference proteome</keyword>
<dbReference type="PRINTS" id="PR00368">
    <property type="entry name" value="FADPNR"/>
</dbReference>
<dbReference type="InterPro" id="IPR036188">
    <property type="entry name" value="FAD/NAD-bd_sf"/>
</dbReference>
<dbReference type="SUPFAM" id="SSF56425">
    <property type="entry name" value="Succinate dehydrogenase/fumarate reductase flavoprotein, catalytic domain"/>
    <property type="match status" value="1"/>
</dbReference>
<sequence length="439" mass="45814">MRLLVAGGGLAGLVAAARALELGASVTVLEKGDRPGGSFVYSSGYIWSYRDLPTFRREAPGGDPDLQALVLGRLEEALSWLEASGGVILSRETGNPLTFGARFDPEPTAAALAGRVEKAGGQLLLRRALRRLLTAEDGRVRGAVVEGEGGRDEAAADAVILATGGFAANPELVRRHILRGPGRLLLRAHPWSAGEGFLAALAAGARPGPGLDEFYGRNLPAPPARFGPKLFVEVSQLYGRHAVAVNLRGERYADEGADWSETALVRATALQPRQRAWYLLDAAALRRRVRERSVGEMVEAARRVGGTVLRAGSLEELARRLGERGVPAERLLRTLREYNAAAEAGRAGELRPPRSGEAPVLGEPPFAAVEVAAAITHTIGGLAVDAGCRVLREGGEPVGGLYAAGVEAGGLSAGGYASGLAAALVLGMRSAETAVEEAG</sequence>
<dbReference type="Gene3D" id="3.90.700.10">
    <property type="entry name" value="Succinate dehydrogenase/fumarate reductase flavoprotein, catalytic domain"/>
    <property type="match status" value="1"/>
</dbReference>
<dbReference type="KEGG" id="rxy:Rxyl_1349"/>
<dbReference type="InterPro" id="IPR003953">
    <property type="entry name" value="FAD-dep_OxRdtase_2_FAD-bd"/>
</dbReference>
<protein>
    <submittedName>
        <fullName evidence="6">Fumarate reductase/succinate dehydrogenase flavoprotein-like protein</fullName>
    </submittedName>
</protein>
<dbReference type="HOGENOM" id="CLU_011398_4_6_11"/>
<name>Q1AWB6_RUBXD</name>
<dbReference type="OrthoDB" id="9813348at2"/>
<keyword evidence="3" id="KW-0274">FAD</keyword>
<dbReference type="InterPro" id="IPR027477">
    <property type="entry name" value="Succ_DH/fumarate_Rdtase_cat_sf"/>
</dbReference>
<keyword evidence="4" id="KW-0560">Oxidoreductase</keyword>
<dbReference type="PRINTS" id="PR00411">
    <property type="entry name" value="PNDRDTASEI"/>
</dbReference>
<evidence type="ECO:0000313" key="7">
    <source>
        <dbReference type="Proteomes" id="UP000006637"/>
    </source>
</evidence>
<dbReference type="PANTHER" id="PTHR43400">
    <property type="entry name" value="FUMARATE REDUCTASE"/>
    <property type="match status" value="1"/>
</dbReference>
<dbReference type="RefSeq" id="WP_011564329.1">
    <property type="nucleotide sequence ID" value="NC_008148.1"/>
</dbReference>
<keyword evidence="2" id="KW-0285">Flavoprotein</keyword>
<dbReference type="AlphaFoldDB" id="Q1AWB6"/>
<evidence type="ECO:0000256" key="1">
    <source>
        <dbReference type="ARBA" id="ARBA00001974"/>
    </source>
</evidence>
<evidence type="ECO:0000313" key="6">
    <source>
        <dbReference type="EMBL" id="ABG04312.1"/>
    </source>
</evidence>
<dbReference type="Pfam" id="PF00890">
    <property type="entry name" value="FAD_binding_2"/>
    <property type="match status" value="1"/>
</dbReference>
<gene>
    <name evidence="6" type="ordered locus">Rxyl_1349</name>
</gene>